<accession>A0A1G8SXZ6</accession>
<organism evidence="4 5">
    <name type="scientific">Paenibacillus typhae</name>
    <dbReference type="NCBI Taxonomy" id="1174501"/>
    <lineage>
        <taxon>Bacteria</taxon>
        <taxon>Bacillati</taxon>
        <taxon>Bacillota</taxon>
        <taxon>Bacilli</taxon>
        <taxon>Bacillales</taxon>
        <taxon>Paenibacillaceae</taxon>
        <taxon>Paenibacillus</taxon>
    </lineage>
</organism>
<dbReference type="STRING" id="1174501.SAMN05216192_11591"/>
<sequence>MHFRGSPHWGSPLQGGTGITTPSPHGSAWEGEGLRAVPAPAYRPDVQPTENSQTGNGDSNPLYYRLLFSLAIMGMFISWLLPLHQSITAADTVELLELLMLSAGGLLLWGSFRVPAMLQFCVQFILIALTWYSACDRQEGPNWLGAYVLGIPADAARLFTGRVSELSEDSRLLILVLGWGLLVASVQQLALYRGSTILFTAVTAGYLLVLDIIFGIHTTGCIVAAAVLTLWMRGLAGLQQLKEQTDQQGLPYSRWAGFTLLAAFLLAAAAWTGGWLYGPRPAAPVTLQPVLEQLRHWAEGGISSRTGMETSSAVTAGTTGYGTGEGELGAPLTPGTAPVFTAAVSRPVYWRGESLAYYDGRHWIREGIMYEPLNLTALPSAEMSAALAADSSSGNRTLVQRIELAAPVSGGLPLFSAGTPADVGQVELTDGSRLGYVLTNPEKDRFRLPVTSGAAAIQAYEVQSLLPESDPEALRRLNGQDPPAIAGQYLQLPAELPGRVTALAAELMSGAENRYDAAEAVRSYLSSSYPYTLDTRIPPAEADFVDDFLFTAKQGYCVHFASAMTVLLRSSGIPARYVQGYGPGTPERGRYLITQADAHAWVEVYFPGAGWVAFDPTPGAGLAAAGPAAAAAAALAPAPQKDPASARSPADGLPALPQAGGTPAPPAASAALVLAAAWRWRRSLALLPALRRGSRGRERQLRAAVLAWRGLAARYGAPPPGLTAREYAASLAIEDTRLRAAVRQFVCQWEALAYSAAPPPVPASPDTQRPGSALSAGPAYRSPLTRSAALPGSGPACESLHAPDPSAPQEEEAADFISWCLVITFRLA</sequence>
<feature type="transmembrane region" description="Helical" evidence="2">
    <location>
        <begin position="62"/>
        <end position="81"/>
    </location>
</feature>
<dbReference type="PANTHER" id="PTHR42736:SF1">
    <property type="entry name" value="PROTEIN-GLUTAMINE GAMMA-GLUTAMYLTRANSFERASE"/>
    <property type="match status" value="1"/>
</dbReference>
<dbReference type="Pfam" id="PF13559">
    <property type="entry name" value="DUF4129"/>
    <property type="match status" value="1"/>
</dbReference>
<proteinExistence type="predicted"/>
<gene>
    <name evidence="4" type="ORF">SAMN05216192_11591</name>
</gene>
<keyword evidence="5" id="KW-1185">Reference proteome</keyword>
<feature type="transmembrane region" description="Helical" evidence="2">
    <location>
        <begin position="252"/>
        <end position="277"/>
    </location>
</feature>
<dbReference type="Gene3D" id="3.10.620.30">
    <property type="match status" value="1"/>
</dbReference>
<feature type="transmembrane region" description="Helical" evidence="2">
    <location>
        <begin position="172"/>
        <end position="192"/>
    </location>
</feature>
<evidence type="ECO:0000313" key="5">
    <source>
        <dbReference type="Proteomes" id="UP000199050"/>
    </source>
</evidence>
<feature type="region of interest" description="Disordered" evidence="1">
    <location>
        <begin position="758"/>
        <end position="808"/>
    </location>
</feature>
<dbReference type="SMART" id="SM00460">
    <property type="entry name" value="TGc"/>
    <property type="match status" value="1"/>
</dbReference>
<dbReference type="RefSeq" id="WP_167360685.1">
    <property type="nucleotide sequence ID" value="NZ_CBCSKY010000017.1"/>
</dbReference>
<dbReference type="Proteomes" id="UP000199050">
    <property type="component" value="Unassembled WGS sequence"/>
</dbReference>
<evidence type="ECO:0000313" key="4">
    <source>
        <dbReference type="EMBL" id="SDJ34149.1"/>
    </source>
</evidence>
<feature type="transmembrane region" description="Helical" evidence="2">
    <location>
        <begin position="116"/>
        <end position="134"/>
    </location>
</feature>
<dbReference type="InterPro" id="IPR038765">
    <property type="entry name" value="Papain-like_cys_pep_sf"/>
</dbReference>
<evidence type="ECO:0000256" key="2">
    <source>
        <dbReference type="SAM" id="Phobius"/>
    </source>
</evidence>
<feature type="region of interest" description="Disordered" evidence="1">
    <location>
        <begin position="639"/>
        <end position="662"/>
    </location>
</feature>
<evidence type="ECO:0000256" key="1">
    <source>
        <dbReference type="SAM" id="MobiDB-lite"/>
    </source>
</evidence>
<dbReference type="InterPro" id="IPR002931">
    <property type="entry name" value="Transglutaminase-like"/>
</dbReference>
<name>A0A1G8SXZ6_9BACL</name>
<dbReference type="EMBL" id="FNDX01000015">
    <property type="protein sequence ID" value="SDJ34149.1"/>
    <property type="molecule type" value="Genomic_DNA"/>
</dbReference>
<keyword evidence="2" id="KW-0472">Membrane</keyword>
<dbReference type="SUPFAM" id="SSF54001">
    <property type="entry name" value="Cysteine proteinases"/>
    <property type="match status" value="1"/>
</dbReference>
<dbReference type="Pfam" id="PF01841">
    <property type="entry name" value="Transglut_core"/>
    <property type="match status" value="1"/>
</dbReference>
<feature type="transmembrane region" description="Helical" evidence="2">
    <location>
        <begin position="204"/>
        <end position="231"/>
    </location>
</feature>
<dbReference type="InterPro" id="IPR052901">
    <property type="entry name" value="Bact_TGase-like"/>
</dbReference>
<dbReference type="PANTHER" id="PTHR42736">
    <property type="entry name" value="PROTEIN-GLUTAMINE GAMMA-GLUTAMYLTRANSFERASE"/>
    <property type="match status" value="1"/>
</dbReference>
<keyword evidence="2" id="KW-0812">Transmembrane</keyword>
<feature type="domain" description="Transglutaminase-like" evidence="3">
    <location>
        <begin position="549"/>
        <end position="618"/>
    </location>
</feature>
<feature type="region of interest" description="Disordered" evidence="1">
    <location>
        <begin position="1"/>
        <end position="27"/>
    </location>
</feature>
<reference evidence="5" key="1">
    <citation type="submission" date="2016-10" db="EMBL/GenBank/DDBJ databases">
        <authorList>
            <person name="Varghese N."/>
            <person name="Submissions S."/>
        </authorList>
    </citation>
    <scope>NUCLEOTIDE SEQUENCE [LARGE SCALE GENOMIC DNA]</scope>
    <source>
        <strain evidence="5">CGMCC 1.11012</strain>
    </source>
</reference>
<evidence type="ECO:0000259" key="3">
    <source>
        <dbReference type="SMART" id="SM00460"/>
    </source>
</evidence>
<feature type="transmembrane region" description="Helical" evidence="2">
    <location>
        <begin position="93"/>
        <end position="110"/>
    </location>
</feature>
<dbReference type="InterPro" id="IPR025403">
    <property type="entry name" value="TgpA-like_C"/>
</dbReference>
<protein>
    <submittedName>
        <fullName evidence="4">Transglutaminase-like superfamily protein</fullName>
    </submittedName>
</protein>
<feature type="compositionally biased region" description="Low complexity" evidence="1">
    <location>
        <begin position="652"/>
        <end position="662"/>
    </location>
</feature>
<keyword evidence="2" id="KW-1133">Transmembrane helix</keyword>
<dbReference type="AlphaFoldDB" id="A0A1G8SXZ6"/>